<gene>
    <name evidence="2" type="ORF">HELGO_WM14574</name>
</gene>
<dbReference type="SUPFAM" id="SSF53335">
    <property type="entry name" value="S-adenosyl-L-methionine-dependent methyltransferases"/>
    <property type="match status" value="1"/>
</dbReference>
<dbReference type="AlphaFoldDB" id="A0A6S6SYM9"/>
<dbReference type="GO" id="GO:0008757">
    <property type="term" value="F:S-adenosylmethionine-dependent methyltransferase activity"/>
    <property type="evidence" value="ECO:0007669"/>
    <property type="project" value="InterPro"/>
</dbReference>
<dbReference type="Gene3D" id="3.40.50.150">
    <property type="entry name" value="Vaccinia Virus protein VP39"/>
    <property type="match status" value="1"/>
</dbReference>
<keyword evidence="2" id="KW-0489">Methyltransferase</keyword>
<sequence>MAKIAESKGIKVIEGIAESLPLESGTYDCVLMVTTICFLDDPMQSFKEIYRILTPGGFVIIGFMERNSAIGKLYEKNHQNSLFYKDATFFTTKKVTELLEKSGFVDIQSYQTLFGNTLENVETSIKEGSNGGAFIAIRAKKAKNKNFIYEHRKQQEYPH</sequence>
<organism evidence="2">
    <name type="scientific">uncultured Sulfurovum sp</name>
    <dbReference type="NCBI Taxonomy" id="269237"/>
    <lineage>
        <taxon>Bacteria</taxon>
        <taxon>Pseudomonadati</taxon>
        <taxon>Campylobacterota</taxon>
        <taxon>Epsilonproteobacteria</taxon>
        <taxon>Campylobacterales</taxon>
        <taxon>Sulfurovaceae</taxon>
        <taxon>Sulfurovum</taxon>
        <taxon>environmental samples</taxon>
    </lineage>
</organism>
<dbReference type="GO" id="GO:0032259">
    <property type="term" value="P:methylation"/>
    <property type="evidence" value="ECO:0007669"/>
    <property type="project" value="UniProtKB-KW"/>
</dbReference>
<dbReference type="InterPro" id="IPR029063">
    <property type="entry name" value="SAM-dependent_MTases_sf"/>
</dbReference>
<dbReference type="InterPro" id="IPR013216">
    <property type="entry name" value="Methyltransf_11"/>
</dbReference>
<reference evidence="2" key="1">
    <citation type="submission" date="2020-01" db="EMBL/GenBank/DDBJ databases">
        <authorList>
            <person name="Meier V. D."/>
            <person name="Meier V D."/>
        </authorList>
    </citation>
    <scope>NUCLEOTIDE SEQUENCE</scope>
    <source>
        <strain evidence="2">HLG_WM_MAG_01</strain>
    </source>
</reference>
<dbReference type="Pfam" id="PF08241">
    <property type="entry name" value="Methyltransf_11"/>
    <property type="match status" value="1"/>
</dbReference>
<name>A0A6S6SYM9_9BACT</name>
<keyword evidence="2" id="KW-0808">Transferase</keyword>
<dbReference type="CDD" id="cd02440">
    <property type="entry name" value="AdoMet_MTases"/>
    <property type="match status" value="1"/>
</dbReference>
<proteinExistence type="predicted"/>
<evidence type="ECO:0000259" key="1">
    <source>
        <dbReference type="Pfam" id="PF08241"/>
    </source>
</evidence>
<evidence type="ECO:0000313" key="2">
    <source>
        <dbReference type="EMBL" id="CAA6815840.1"/>
    </source>
</evidence>
<dbReference type="PANTHER" id="PTHR43036:SF2">
    <property type="entry name" value="OS04G0481300 PROTEIN"/>
    <property type="match status" value="1"/>
</dbReference>
<dbReference type="EMBL" id="CACVAS010000072">
    <property type="protein sequence ID" value="CAA6815840.1"/>
    <property type="molecule type" value="Genomic_DNA"/>
</dbReference>
<accession>A0A6S6SYM9</accession>
<protein>
    <submittedName>
        <fullName evidence="2">SAM-dependent methyltransferase</fullName>
    </submittedName>
</protein>
<dbReference type="PANTHER" id="PTHR43036">
    <property type="entry name" value="OSJNBB0011N17.9 PROTEIN"/>
    <property type="match status" value="1"/>
</dbReference>
<feature type="domain" description="Methyltransferase type 11" evidence="1">
    <location>
        <begin position="8"/>
        <end position="61"/>
    </location>
</feature>